<keyword evidence="1" id="KW-1133">Transmembrane helix</keyword>
<feature type="transmembrane region" description="Helical" evidence="1">
    <location>
        <begin position="189"/>
        <end position="209"/>
    </location>
</feature>
<organism evidence="3 4">
    <name type="scientific">Leptospira bouyouniensis</name>
    <dbReference type="NCBI Taxonomy" id="2484911"/>
    <lineage>
        <taxon>Bacteria</taxon>
        <taxon>Pseudomonadati</taxon>
        <taxon>Spirochaetota</taxon>
        <taxon>Spirochaetia</taxon>
        <taxon>Leptospirales</taxon>
        <taxon>Leptospiraceae</taxon>
        <taxon>Leptospira</taxon>
    </lineage>
</organism>
<feature type="transmembrane region" description="Helical" evidence="1">
    <location>
        <begin position="238"/>
        <end position="257"/>
    </location>
</feature>
<evidence type="ECO:0000313" key="4">
    <source>
        <dbReference type="Proteomes" id="UP000297617"/>
    </source>
</evidence>
<dbReference type="Proteomes" id="UP000297617">
    <property type="component" value="Unassembled WGS sequence"/>
</dbReference>
<protein>
    <recommendedName>
        <fullName evidence="2">TPM domain-containing protein</fullName>
    </recommendedName>
</protein>
<dbReference type="PANTHER" id="PTHR30373:SF2">
    <property type="entry name" value="UPF0603 PROTEIN YGCG"/>
    <property type="match status" value="1"/>
</dbReference>
<proteinExistence type="predicted"/>
<gene>
    <name evidence="3" type="ORF">EHQ10_07205</name>
</gene>
<name>A0ABY2L8C4_9LEPT</name>
<evidence type="ECO:0000259" key="2">
    <source>
        <dbReference type="Pfam" id="PF04536"/>
    </source>
</evidence>
<dbReference type="EMBL" id="RQFD01000010">
    <property type="protein sequence ID" value="TGK49635.1"/>
    <property type="molecule type" value="Genomic_DNA"/>
</dbReference>
<sequence length="332" mass="37537">MKFLFSDLRFGIYLIFLLHLFPFGLDAKEIPRLERRVTWEQGTISKTSAEVWETILKEHEEKTTNQIAILIIRSLEGEILEEYSLKVAEEWKLGQKNLDNGVLIVLSIDDRKVRIEVGYGLEGILTDVYCHRVIQKFMIPHFKSGEYEEGVSAGLNDLLSTLDTGITPEEPSLWEEFQSFRGIGAKDGWHLYLIGLVFVGIILLFATILAFHKEDNSIWSFFFLLIFFQWVPSIFYGYFGWLVCNFIYIFGFLFVRLTRERIVWVKMISDKISDSVVYSSGSSSGGSWSSGGGSSSGGFSGGGGSFGGRAWEVVRNSVVYPKLNVKLVASHG</sequence>
<keyword evidence="4" id="KW-1185">Reference proteome</keyword>
<evidence type="ECO:0000256" key="1">
    <source>
        <dbReference type="SAM" id="Phobius"/>
    </source>
</evidence>
<dbReference type="PANTHER" id="PTHR30373">
    <property type="entry name" value="UPF0603 PROTEIN YGCG"/>
    <property type="match status" value="1"/>
</dbReference>
<reference evidence="4" key="1">
    <citation type="journal article" date="2019" name="PLoS Negl. Trop. Dis.">
        <title>Revisiting the worldwide diversity of Leptospira species in the environment.</title>
        <authorList>
            <person name="Vincent A.T."/>
            <person name="Schiettekatte O."/>
            <person name="Bourhy P."/>
            <person name="Veyrier F.J."/>
            <person name="Picardeau M."/>
        </authorList>
    </citation>
    <scope>NUCLEOTIDE SEQUENCE [LARGE SCALE GENOMIC DNA]</scope>
    <source>
        <strain evidence="4">201800295</strain>
    </source>
</reference>
<dbReference type="Pfam" id="PF04536">
    <property type="entry name" value="TPM_phosphatase"/>
    <property type="match status" value="1"/>
</dbReference>
<comment type="caution">
    <text evidence="3">The sequence shown here is derived from an EMBL/GenBank/DDBJ whole genome shotgun (WGS) entry which is preliminary data.</text>
</comment>
<evidence type="ECO:0000313" key="3">
    <source>
        <dbReference type="EMBL" id="TGK49635.1"/>
    </source>
</evidence>
<dbReference type="Gene3D" id="3.10.310.50">
    <property type="match status" value="1"/>
</dbReference>
<accession>A0ABY2L8C4</accession>
<feature type="domain" description="TPM" evidence="2">
    <location>
        <begin position="37"/>
        <end position="158"/>
    </location>
</feature>
<dbReference type="InterPro" id="IPR007621">
    <property type="entry name" value="TPM_dom"/>
</dbReference>
<keyword evidence="1" id="KW-0812">Transmembrane</keyword>
<feature type="non-terminal residue" evidence="3">
    <location>
        <position position="332"/>
    </location>
</feature>
<dbReference type="RefSeq" id="WP_135753720.1">
    <property type="nucleotide sequence ID" value="NZ_RQFD01000010.1"/>
</dbReference>
<keyword evidence="1" id="KW-0472">Membrane</keyword>